<name>A0ABP9EHU2_9ACTN</name>
<evidence type="ECO:0000313" key="4">
    <source>
        <dbReference type="Proteomes" id="UP001501752"/>
    </source>
</evidence>
<accession>A0ABP9EHU2</accession>
<dbReference type="PANTHER" id="PTHR33231">
    <property type="entry name" value="30S RIBOSOMAL PROTEIN"/>
    <property type="match status" value="1"/>
</dbReference>
<comment type="caution">
    <text evidence="3">The sequence shown here is derived from an EMBL/GenBank/DDBJ whole genome shotgun (WGS) entry which is preliminary data.</text>
</comment>
<evidence type="ECO:0000259" key="2">
    <source>
        <dbReference type="Pfam" id="PF16321"/>
    </source>
</evidence>
<dbReference type="Pfam" id="PF16321">
    <property type="entry name" value="Ribosom_S30AE_C"/>
    <property type="match status" value="1"/>
</dbReference>
<feature type="region of interest" description="Disordered" evidence="1">
    <location>
        <begin position="20"/>
        <end position="50"/>
    </location>
</feature>
<dbReference type="Proteomes" id="UP001501752">
    <property type="component" value="Unassembled WGS sequence"/>
</dbReference>
<dbReference type="InterPro" id="IPR032528">
    <property type="entry name" value="Ribosom_S30AE_C"/>
</dbReference>
<sequence>MLDMEATGYDFHLFTDATTGQDSAVSRDPATGVHHPAAAGPAPDAGDHGAPELAVGQAVERLDLSGLPFVFFTAPATGRGNVLYHRYDGHYGLIVPAL</sequence>
<dbReference type="Gene3D" id="3.30.505.50">
    <property type="entry name" value="Sigma 54 modulation/S30EA ribosomal protein, C-terminal domain"/>
    <property type="match status" value="1"/>
</dbReference>
<dbReference type="PANTHER" id="PTHR33231:SF1">
    <property type="entry name" value="30S RIBOSOMAL PROTEIN"/>
    <property type="match status" value="1"/>
</dbReference>
<protein>
    <recommendedName>
        <fullName evidence="2">Sigma 54 modulation/S30EA ribosomal protein C-terminal domain-containing protein</fullName>
    </recommendedName>
</protein>
<feature type="compositionally biased region" description="Low complexity" evidence="1">
    <location>
        <begin position="34"/>
        <end position="44"/>
    </location>
</feature>
<evidence type="ECO:0000256" key="1">
    <source>
        <dbReference type="SAM" id="MobiDB-lite"/>
    </source>
</evidence>
<dbReference type="InterPro" id="IPR038416">
    <property type="entry name" value="Ribosom_S30AE_C_sf"/>
</dbReference>
<keyword evidence="4" id="KW-1185">Reference proteome</keyword>
<reference evidence="4" key="1">
    <citation type="journal article" date="2019" name="Int. J. Syst. Evol. Microbiol.">
        <title>The Global Catalogue of Microorganisms (GCM) 10K type strain sequencing project: providing services to taxonomists for standard genome sequencing and annotation.</title>
        <authorList>
            <consortium name="The Broad Institute Genomics Platform"/>
            <consortium name="The Broad Institute Genome Sequencing Center for Infectious Disease"/>
            <person name="Wu L."/>
            <person name="Ma J."/>
        </authorList>
    </citation>
    <scope>NUCLEOTIDE SEQUENCE [LARGE SCALE GENOMIC DNA]</scope>
    <source>
        <strain evidence="4">JCM 13006</strain>
    </source>
</reference>
<dbReference type="EMBL" id="BAABIS010000001">
    <property type="protein sequence ID" value="GAA4879345.1"/>
    <property type="molecule type" value="Genomic_DNA"/>
</dbReference>
<gene>
    <name evidence="3" type="ORF">GCM10023235_69460</name>
</gene>
<evidence type="ECO:0000313" key="3">
    <source>
        <dbReference type="EMBL" id="GAA4879345.1"/>
    </source>
</evidence>
<organism evidence="3 4">
    <name type="scientific">Kitasatospora terrestris</name>
    <dbReference type="NCBI Taxonomy" id="258051"/>
    <lineage>
        <taxon>Bacteria</taxon>
        <taxon>Bacillati</taxon>
        <taxon>Actinomycetota</taxon>
        <taxon>Actinomycetes</taxon>
        <taxon>Kitasatosporales</taxon>
        <taxon>Streptomycetaceae</taxon>
        <taxon>Kitasatospora</taxon>
    </lineage>
</organism>
<feature type="domain" description="Sigma 54 modulation/S30EA ribosomal protein C-terminal" evidence="2">
    <location>
        <begin position="50"/>
        <end position="93"/>
    </location>
</feature>
<dbReference type="InterPro" id="IPR050574">
    <property type="entry name" value="HPF/YfiA_ribosome-assoc"/>
</dbReference>
<proteinExistence type="predicted"/>